<organism evidence="4 5">
    <name type="scientific">Candidatus Shapirobacteria bacterium CG10_big_fil_rev_8_21_14_0_10_40_9</name>
    <dbReference type="NCBI Taxonomy" id="1974888"/>
    <lineage>
        <taxon>Bacteria</taxon>
        <taxon>Candidatus Shapironibacteriota</taxon>
    </lineage>
</organism>
<feature type="non-terminal residue" evidence="4">
    <location>
        <position position="87"/>
    </location>
</feature>
<evidence type="ECO:0008006" key="6">
    <source>
        <dbReference type="Google" id="ProtNLM"/>
    </source>
</evidence>
<dbReference type="GO" id="GO:0000049">
    <property type="term" value="F:tRNA binding"/>
    <property type="evidence" value="ECO:0007669"/>
    <property type="project" value="UniProtKB-KW"/>
</dbReference>
<keyword evidence="2" id="KW-0378">Hydrolase</keyword>
<dbReference type="PANTHER" id="PTHR17224:SF1">
    <property type="entry name" value="PEPTIDYL-TRNA HYDROLASE"/>
    <property type="match status" value="1"/>
</dbReference>
<dbReference type="SUPFAM" id="SSF53178">
    <property type="entry name" value="Peptidyl-tRNA hydrolase-like"/>
    <property type="match status" value="1"/>
</dbReference>
<dbReference type="Proteomes" id="UP000231474">
    <property type="component" value="Unassembled WGS sequence"/>
</dbReference>
<name>A0A2M8L3N6_9BACT</name>
<evidence type="ECO:0000313" key="4">
    <source>
        <dbReference type="EMBL" id="PJE67512.1"/>
    </source>
</evidence>
<protein>
    <recommendedName>
        <fullName evidence="6">Aminoacyl-tRNA hydrolase</fullName>
    </recommendedName>
</protein>
<dbReference type="Gene3D" id="3.40.50.1470">
    <property type="entry name" value="Peptidyl-tRNA hydrolase"/>
    <property type="match status" value="1"/>
</dbReference>
<evidence type="ECO:0000256" key="3">
    <source>
        <dbReference type="ARBA" id="ARBA00022884"/>
    </source>
</evidence>
<evidence type="ECO:0000313" key="5">
    <source>
        <dbReference type="Proteomes" id="UP000231474"/>
    </source>
</evidence>
<dbReference type="PANTHER" id="PTHR17224">
    <property type="entry name" value="PEPTIDYL-TRNA HYDROLASE"/>
    <property type="match status" value="1"/>
</dbReference>
<comment type="caution">
    <text evidence="4">The sequence shown here is derived from an EMBL/GenBank/DDBJ whole genome shotgun (WGS) entry which is preliminary data.</text>
</comment>
<accession>A0A2M8L3N6</accession>
<keyword evidence="3" id="KW-0694">RNA-binding</keyword>
<dbReference type="InterPro" id="IPR001328">
    <property type="entry name" value="Pept_tRNA_hydro"/>
</dbReference>
<keyword evidence="1" id="KW-0820">tRNA-binding</keyword>
<dbReference type="GO" id="GO:0004045">
    <property type="term" value="F:peptidyl-tRNA hydrolase activity"/>
    <property type="evidence" value="ECO:0007669"/>
    <property type="project" value="InterPro"/>
</dbReference>
<gene>
    <name evidence="4" type="ORF">COU95_01990</name>
</gene>
<evidence type="ECO:0000256" key="1">
    <source>
        <dbReference type="ARBA" id="ARBA00022555"/>
    </source>
</evidence>
<dbReference type="AlphaFoldDB" id="A0A2M8L3N6"/>
<reference evidence="5" key="1">
    <citation type="submission" date="2017-09" db="EMBL/GenBank/DDBJ databases">
        <title>Depth-based differentiation of microbial function through sediment-hosted aquifers and enrichment of novel symbionts in the deep terrestrial subsurface.</title>
        <authorList>
            <person name="Probst A.J."/>
            <person name="Ladd B."/>
            <person name="Jarett J.K."/>
            <person name="Geller-Mcgrath D.E."/>
            <person name="Sieber C.M.K."/>
            <person name="Emerson J.B."/>
            <person name="Anantharaman K."/>
            <person name="Thomas B.C."/>
            <person name="Malmstrom R."/>
            <person name="Stieglmeier M."/>
            <person name="Klingl A."/>
            <person name="Woyke T."/>
            <person name="Ryan C.M."/>
            <person name="Banfield J.F."/>
        </authorList>
    </citation>
    <scope>NUCLEOTIDE SEQUENCE [LARGE SCALE GENOMIC DNA]</scope>
</reference>
<proteinExistence type="predicted"/>
<sequence>VAKLFSHLAIEQFSNLWVIHDDLDLPLGKIKVVQGRTSAGHHGVESIIRELGTADFVRFRLGVGHPLKGDEWYVSQGGPVDKNVKHK</sequence>
<evidence type="ECO:0000256" key="2">
    <source>
        <dbReference type="ARBA" id="ARBA00022801"/>
    </source>
</evidence>
<dbReference type="EMBL" id="PFEK01000039">
    <property type="protein sequence ID" value="PJE67512.1"/>
    <property type="molecule type" value="Genomic_DNA"/>
</dbReference>
<dbReference type="InterPro" id="IPR036416">
    <property type="entry name" value="Pept_tRNA_hydro_sf"/>
</dbReference>
<feature type="non-terminal residue" evidence="4">
    <location>
        <position position="1"/>
    </location>
</feature>
<dbReference type="Pfam" id="PF01195">
    <property type="entry name" value="Pept_tRNA_hydro"/>
    <property type="match status" value="1"/>
</dbReference>